<dbReference type="EMBL" id="BK015822">
    <property type="protein sequence ID" value="DAE26694.1"/>
    <property type="molecule type" value="Genomic_DNA"/>
</dbReference>
<evidence type="ECO:0000313" key="1">
    <source>
        <dbReference type="EMBL" id="DAE26694.1"/>
    </source>
</evidence>
<organism evidence="1">
    <name type="scientific">Myoviridae sp. ctBoB21</name>
    <dbReference type="NCBI Taxonomy" id="2827287"/>
    <lineage>
        <taxon>Viruses</taxon>
        <taxon>Duplodnaviria</taxon>
        <taxon>Heunggongvirae</taxon>
        <taxon>Uroviricota</taxon>
        <taxon>Caudoviricetes</taxon>
    </lineage>
</organism>
<reference evidence="1" key="1">
    <citation type="journal article" date="2021" name="Proc. Natl. Acad. Sci. U.S.A.">
        <title>A Catalog of Tens of Thousands of Viruses from Human Metagenomes Reveals Hidden Associations with Chronic Diseases.</title>
        <authorList>
            <person name="Tisza M.J."/>
            <person name="Buck C.B."/>
        </authorList>
    </citation>
    <scope>NUCLEOTIDE SEQUENCE</scope>
    <source>
        <strain evidence="1">CtBoB21</strain>
    </source>
</reference>
<accession>A0A8S5R5H7</accession>
<name>A0A8S5R5H7_9CAUD</name>
<proteinExistence type="predicted"/>
<protein>
    <submittedName>
        <fullName evidence="1">Uncharacterized protein</fullName>
    </submittedName>
</protein>
<sequence length="55" mass="6031">MCSPANAGNPQLHPAIITALKSSCYSYVPRSQMKKTTLLPNEVHEEAVIYQPACK</sequence>